<dbReference type="EMBL" id="JACIEP010000021">
    <property type="protein sequence ID" value="MBB4038036.1"/>
    <property type="molecule type" value="Genomic_DNA"/>
</dbReference>
<reference evidence="3 4" key="1">
    <citation type="submission" date="2020-08" db="EMBL/GenBank/DDBJ databases">
        <title>Genomic Encyclopedia of Type Strains, Phase IV (KMG-IV): sequencing the most valuable type-strain genomes for metagenomic binning, comparative biology and taxonomic classification.</title>
        <authorList>
            <person name="Goeker M."/>
        </authorList>
    </citation>
    <scope>NUCLEOTIDE SEQUENCE [LARGE SCALE GENOMIC DNA]</scope>
    <source>
        <strain evidence="3 4">DSM 104969</strain>
    </source>
</reference>
<dbReference type="Pfam" id="PF16410">
    <property type="entry name" value="DUF5018"/>
    <property type="match status" value="1"/>
</dbReference>
<keyword evidence="1" id="KW-0732">Signal</keyword>
<feature type="domain" description="DUF5018" evidence="2">
    <location>
        <begin position="31"/>
        <end position="280"/>
    </location>
</feature>
<feature type="chain" id="PRO_5032554215" description="DUF5018 domain-containing protein" evidence="1">
    <location>
        <begin position="24"/>
        <end position="484"/>
    </location>
</feature>
<dbReference type="InterPro" id="IPR032186">
    <property type="entry name" value="DUF5018"/>
</dbReference>
<name>A0A840CRI4_9BACT</name>
<dbReference type="PROSITE" id="PS51257">
    <property type="entry name" value="PROKAR_LIPOPROTEIN"/>
    <property type="match status" value="1"/>
</dbReference>
<dbReference type="Gene3D" id="2.60.40.2340">
    <property type="match status" value="1"/>
</dbReference>
<proteinExistence type="predicted"/>
<comment type="caution">
    <text evidence="3">The sequence shown here is derived from an EMBL/GenBank/DDBJ whole genome shotgun (WGS) entry which is preliminary data.</text>
</comment>
<dbReference type="Proteomes" id="UP000555103">
    <property type="component" value="Unassembled WGS sequence"/>
</dbReference>
<evidence type="ECO:0000313" key="4">
    <source>
        <dbReference type="Proteomes" id="UP000555103"/>
    </source>
</evidence>
<feature type="signal peptide" evidence="1">
    <location>
        <begin position="1"/>
        <end position="23"/>
    </location>
</feature>
<evidence type="ECO:0000259" key="2">
    <source>
        <dbReference type="Pfam" id="PF16410"/>
    </source>
</evidence>
<sequence>MKKINIKLYIALVLGFMVLFSSCSDDDLSSEAAIINSFTVKNENNTVFRAIINNDNTITIKVSPYLDAEEVLVSAVPTFFLSKGATVEPNPATPQNFAQSGGVKYTVTSEDQKNKREYTVSWGVSDQMAYGEGFSYAEIGTMKDFTQLGYPGELKNFNLADSKQYGDLQLYHAYCGDYIVMLSRAYVNADPTSPYCIKVVDKTSLNDAGSFNLGSISVADLRIITSDYKGNCVGAVTSNNETEFFYWTKPTDSPKSIGKASVNMTSTTDGSTNMQVAGDITENAWITAMAPRGSKGEHYRIKVTSGQLASNYSIIETGYASDDCAGFQMISPLDDSDQPSFIVGDTEGTANAANSTLCYVNTYAGSTISVMPAIWQTLQGWYVGTGFATSRVGGRSPVVSALVINGKSYVIVTSGTSWYHSAAVLLPDLQTLAHENLNIADGVNRAWSFGSWVDWYWDEDQKEAYLAVWFGRLGLYTYKLTCFE</sequence>
<dbReference type="RefSeq" id="WP_183308876.1">
    <property type="nucleotide sequence ID" value="NZ_JACIEP010000021.1"/>
</dbReference>
<dbReference type="AlphaFoldDB" id="A0A840CRI4"/>
<gene>
    <name evidence="3" type="ORF">GGR21_003963</name>
</gene>
<keyword evidence="4" id="KW-1185">Reference proteome</keyword>
<organism evidence="3 4">
    <name type="scientific">Dysgonomonas hofstadii</name>
    <dbReference type="NCBI Taxonomy" id="637886"/>
    <lineage>
        <taxon>Bacteria</taxon>
        <taxon>Pseudomonadati</taxon>
        <taxon>Bacteroidota</taxon>
        <taxon>Bacteroidia</taxon>
        <taxon>Bacteroidales</taxon>
        <taxon>Dysgonomonadaceae</taxon>
        <taxon>Dysgonomonas</taxon>
    </lineage>
</organism>
<accession>A0A840CRI4</accession>
<protein>
    <recommendedName>
        <fullName evidence="2">DUF5018 domain-containing protein</fullName>
    </recommendedName>
</protein>
<evidence type="ECO:0000256" key="1">
    <source>
        <dbReference type="SAM" id="SignalP"/>
    </source>
</evidence>
<evidence type="ECO:0000313" key="3">
    <source>
        <dbReference type="EMBL" id="MBB4038036.1"/>
    </source>
</evidence>